<dbReference type="Pfam" id="PF18890">
    <property type="entry name" value="FANCL_d2"/>
    <property type="match status" value="1"/>
</dbReference>
<sequence length="321" mass="37202">RVECSWQLKKILQAYHQIVKQRLQHSVNLESFMMELKTILEVALKNRNGLEAPLTPQYYSCLVNDIECLGWDKLSFVDTELRIIKLKMEDMSGREHLVTLKFNSKYPYEAPGCFVDFPVPFSISWTQQSSLLNIQNQVSAALESLKDFWDALDEIDQKTWVLEPEKPTRSATMRRIVIGNNVSITIDVDPKHPNMLPECYFLGADHVVTPLRERLNSNIHLWDPENRLLQNLKDILEIEFPSCSKLQKSDFSMDCGICYAYRLESAIPDQVCDDPRCGQPFHQACLYEWLRGLPSSRQSFNVIYGECPYCNKPITLKMKKT</sequence>
<dbReference type="GO" id="GO:0043240">
    <property type="term" value="C:Fanconi anaemia nuclear complex"/>
    <property type="evidence" value="ECO:0007669"/>
    <property type="project" value="InterPro"/>
</dbReference>
<evidence type="ECO:0000256" key="5">
    <source>
        <dbReference type="ARBA" id="ARBA00012483"/>
    </source>
</evidence>
<evidence type="ECO:0000256" key="4">
    <source>
        <dbReference type="ARBA" id="ARBA00004906"/>
    </source>
</evidence>
<evidence type="ECO:0000313" key="20">
    <source>
        <dbReference type="EMBL" id="KAG8443981.1"/>
    </source>
</evidence>
<keyword evidence="8" id="KW-0479">Metal-binding</keyword>
<keyword evidence="6" id="KW-0963">Cytoplasm</keyword>
<keyword evidence="12" id="KW-0862">Zinc</keyword>
<dbReference type="EC" id="2.3.2.27" evidence="5"/>
<evidence type="ECO:0000256" key="14">
    <source>
        <dbReference type="ARBA" id="ARBA00023204"/>
    </source>
</evidence>
<keyword evidence="9" id="KW-0227">DNA damage</keyword>
<dbReference type="GO" id="GO:0036297">
    <property type="term" value="P:interstrand cross-link repair"/>
    <property type="evidence" value="ECO:0007669"/>
    <property type="project" value="InterPro"/>
</dbReference>
<dbReference type="PROSITE" id="PS50089">
    <property type="entry name" value="ZF_RING_2"/>
    <property type="match status" value="1"/>
</dbReference>
<proteinExistence type="predicted"/>
<dbReference type="InterPro" id="IPR026850">
    <property type="entry name" value="FANCL_C"/>
</dbReference>
<dbReference type="InterPro" id="IPR016135">
    <property type="entry name" value="UBQ-conjugating_enzyme/RWD"/>
</dbReference>
<dbReference type="InterPro" id="IPR044037">
    <property type="entry name" value="FANCL_d3"/>
</dbReference>
<keyword evidence="15" id="KW-0539">Nucleus</keyword>
<evidence type="ECO:0000256" key="1">
    <source>
        <dbReference type="ARBA" id="ARBA00000900"/>
    </source>
</evidence>
<gene>
    <name evidence="20" type="ORF">GDO86_009239</name>
</gene>
<dbReference type="OrthoDB" id="10263265at2759"/>
<dbReference type="AlphaFoldDB" id="A0A8T2JMZ7"/>
<dbReference type="InterPro" id="IPR019162">
    <property type="entry name" value="FancL_WD-rpt_cont_dom"/>
</dbReference>
<dbReference type="Gene3D" id="3.30.40.10">
    <property type="entry name" value="Zinc/RING finger domain, C3HC4 (zinc finger)"/>
    <property type="match status" value="1"/>
</dbReference>
<comment type="caution">
    <text evidence="20">The sequence shown here is derived from an EMBL/GenBank/DDBJ whole genome shotgun (WGS) entry which is preliminary data.</text>
</comment>
<comment type="subcellular location">
    <subcellularLocation>
        <location evidence="3">Cytoplasm</location>
    </subcellularLocation>
    <subcellularLocation>
        <location evidence="2">Nucleus</location>
    </subcellularLocation>
</comment>
<dbReference type="InterPro" id="IPR013083">
    <property type="entry name" value="Znf_RING/FYVE/PHD"/>
</dbReference>
<keyword evidence="21" id="KW-1185">Reference proteome</keyword>
<reference evidence="20" key="1">
    <citation type="thesis" date="2020" institute="ProQuest LLC" country="789 East Eisenhower Parkway, Ann Arbor, MI, USA">
        <title>Comparative Genomics and Chromosome Evolution.</title>
        <authorList>
            <person name="Mudd A.B."/>
        </authorList>
    </citation>
    <scope>NUCLEOTIDE SEQUENCE</scope>
    <source>
        <strain evidence="20">Female2</strain>
        <tissue evidence="20">Blood</tissue>
    </source>
</reference>
<evidence type="ECO:0000256" key="12">
    <source>
        <dbReference type="ARBA" id="ARBA00022833"/>
    </source>
</evidence>
<evidence type="ECO:0000256" key="8">
    <source>
        <dbReference type="ARBA" id="ARBA00022723"/>
    </source>
</evidence>
<dbReference type="CDD" id="cd23832">
    <property type="entry name" value="DRWD-C_FANCL"/>
    <property type="match status" value="1"/>
</dbReference>
<dbReference type="CDD" id="cd23786">
    <property type="entry name" value="ELF_FANCL"/>
    <property type="match status" value="1"/>
</dbReference>
<dbReference type="InterPro" id="IPR001841">
    <property type="entry name" value="Znf_RING"/>
</dbReference>
<comment type="catalytic activity">
    <reaction evidence="1">
        <text>S-ubiquitinyl-[E2 ubiquitin-conjugating enzyme]-L-cysteine + [acceptor protein]-L-lysine = [E2 ubiquitin-conjugating enzyme]-L-cysteine + N(6)-ubiquitinyl-[acceptor protein]-L-lysine.</text>
        <dbReference type="EC" id="2.3.2.27"/>
    </reaction>
</comment>
<dbReference type="InterPro" id="IPR026848">
    <property type="entry name" value="Fancl"/>
</dbReference>
<evidence type="ECO:0000256" key="7">
    <source>
        <dbReference type="ARBA" id="ARBA00022679"/>
    </source>
</evidence>
<evidence type="ECO:0000256" key="16">
    <source>
        <dbReference type="ARBA" id="ARBA00073910"/>
    </source>
</evidence>
<feature type="domain" description="RING-type" evidence="19">
    <location>
        <begin position="255"/>
        <end position="311"/>
    </location>
</feature>
<dbReference type="SUPFAM" id="SSF57850">
    <property type="entry name" value="RING/U-box"/>
    <property type="match status" value="1"/>
</dbReference>
<evidence type="ECO:0000256" key="18">
    <source>
        <dbReference type="PROSITE-ProRule" id="PRU00175"/>
    </source>
</evidence>
<dbReference type="CDD" id="cd16490">
    <property type="entry name" value="RING-CH-C4HC3_FANCL"/>
    <property type="match status" value="1"/>
</dbReference>
<keyword evidence="7" id="KW-0808">Transferase</keyword>
<dbReference type="Pfam" id="PF18891">
    <property type="entry name" value="FANCL_d3"/>
    <property type="match status" value="1"/>
</dbReference>
<protein>
    <recommendedName>
        <fullName evidence="16">E3 ubiquitin-protein ligase FANCL</fullName>
        <ecNumber evidence="5">2.3.2.27</ecNumber>
    </recommendedName>
    <alternativeName>
        <fullName evidence="17">RING-type E3 ubiquitin transferase FANCL</fullName>
    </alternativeName>
</protein>
<dbReference type="SMART" id="SM01197">
    <property type="entry name" value="FANCL_C"/>
    <property type="match status" value="1"/>
</dbReference>
<comment type="pathway">
    <text evidence="4">Protein modification; protein ubiquitination.</text>
</comment>
<dbReference type="FunFam" id="3.10.110.10:FF:000081">
    <property type="entry name" value="E3 ubiquitin-protein ligase FANCL"/>
    <property type="match status" value="1"/>
</dbReference>
<dbReference type="PANTHER" id="PTHR13206:SF0">
    <property type="entry name" value="E3 UBIQUITIN-PROTEIN LIGASE FANCL"/>
    <property type="match status" value="1"/>
</dbReference>
<dbReference type="Pfam" id="PF09765">
    <property type="entry name" value="FANCL_d1"/>
    <property type="match status" value="1"/>
</dbReference>
<evidence type="ECO:0000256" key="17">
    <source>
        <dbReference type="ARBA" id="ARBA00080616"/>
    </source>
</evidence>
<organism evidence="20 21">
    <name type="scientific">Hymenochirus boettgeri</name>
    <name type="common">Congo dwarf clawed frog</name>
    <dbReference type="NCBI Taxonomy" id="247094"/>
    <lineage>
        <taxon>Eukaryota</taxon>
        <taxon>Metazoa</taxon>
        <taxon>Chordata</taxon>
        <taxon>Craniata</taxon>
        <taxon>Vertebrata</taxon>
        <taxon>Euteleostomi</taxon>
        <taxon>Amphibia</taxon>
        <taxon>Batrachia</taxon>
        <taxon>Anura</taxon>
        <taxon>Pipoidea</taxon>
        <taxon>Pipidae</taxon>
        <taxon>Pipinae</taxon>
        <taxon>Hymenochirus</taxon>
    </lineage>
</organism>
<dbReference type="GO" id="GO:0008270">
    <property type="term" value="F:zinc ion binding"/>
    <property type="evidence" value="ECO:0007669"/>
    <property type="project" value="UniProtKB-KW"/>
</dbReference>
<evidence type="ECO:0000313" key="21">
    <source>
        <dbReference type="Proteomes" id="UP000812440"/>
    </source>
</evidence>
<dbReference type="CDD" id="cd23831">
    <property type="entry name" value="DRWD-N_FANCL"/>
    <property type="match status" value="1"/>
</dbReference>
<accession>A0A8T2JMZ7</accession>
<dbReference type="InterPro" id="IPR043898">
    <property type="entry name" value="FANCL_d2"/>
</dbReference>
<dbReference type="InterPro" id="IPR043003">
    <property type="entry name" value="FANCL_d3_sf"/>
</dbReference>
<evidence type="ECO:0000256" key="11">
    <source>
        <dbReference type="ARBA" id="ARBA00022786"/>
    </source>
</evidence>
<name>A0A8T2JMZ7_9PIPI</name>
<dbReference type="PANTHER" id="PTHR13206">
    <property type="entry name" value="UBIQUITIN LIGASE PROTEIN PHF9 FANCONI ANEMIA GROUP L PROTEIN"/>
    <property type="match status" value="1"/>
</dbReference>
<dbReference type="Pfam" id="PF11793">
    <property type="entry name" value="FANCL_C"/>
    <property type="match status" value="1"/>
</dbReference>
<dbReference type="GO" id="GO:0005737">
    <property type="term" value="C:cytoplasm"/>
    <property type="evidence" value="ECO:0007669"/>
    <property type="project" value="UniProtKB-SubCell"/>
</dbReference>
<dbReference type="GO" id="GO:0006513">
    <property type="term" value="P:protein monoubiquitination"/>
    <property type="evidence" value="ECO:0007669"/>
    <property type="project" value="TreeGrafter"/>
</dbReference>
<dbReference type="Gene3D" id="3.10.110.10">
    <property type="entry name" value="Ubiquitin Conjugating Enzyme"/>
    <property type="match status" value="1"/>
</dbReference>
<evidence type="ECO:0000256" key="9">
    <source>
        <dbReference type="ARBA" id="ARBA00022763"/>
    </source>
</evidence>
<keyword evidence="13" id="KW-0832">Ubl conjugation</keyword>
<dbReference type="GO" id="GO:0061630">
    <property type="term" value="F:ubiquitin protein ligase activity"/>
    <property type="evidence" value="ECO:0007669"/>
    <property type="project" value="UniProtKB-EC"/>
</dbReference>
<dbReference type="EMBL" id="JAACNH010000004">
    <property type="protein sequence ID" value="KAG8443981.1"/>
    <property type="molecule type" value="Genomic_DNA"/>
</dbReference>
<evidence type="ECO:0000256" key="13">
    <source>
        <dbReference type="ARBA" id="ARBA00022843"/>
    </source>
</evidence>
<evidence type="ECO:0000259" key="19">
    <source>
        <dbReference type="PROSITE" id="PS50089"/>
    </source>
</evidence>
<keyword evidence="10 18" id="KW-0863">Zinc-finger</keyword>
<evidence type="ECO:0000256" key="15">
    <source>
        <dbReference type="ARBA" id="ARBA00023242"/>
    </source>
</evidence>
<feature type="non-terminal residue" evidence="20">
    <location>
        <position position="1"/>
    </location>
</feature>
<dbReference type="Proteomes" id="UP000812440">
    <property type="component" value="Chromosome 5"/>
</dbReference>
<keyword evidence="14" id="KW-0234">DNA repair</keyword>
<dbReference type="FunFam" id="3.10.110.20:FF:000001">
    <property type="entry name" value="E3 ubiquitin-protein ligase FANCL"/>
    <property type="match status" value="1"/>
</dbReference>
<evidence type="ECO:0000256" key="6">
    <source>
        <dbReference type="ARBA" id="ARBA00022490"/>
    </source>
</evidence>
<dbReference type="FunFam" id="3.30.40.10:FF:000221">
    <property type="entry name" value="E3 ubiquitin-protein ligase FANCL isoform X2"/>
    <property type="match status" value="1"/>
</dbReference>
<evidence type="ECO:0000256" key="3">
    <source>
        <dbReference type="ARBA" id="ARBA00004496"/>
    </source>
</evidence>
<evidence type="ECO:0000256" key="2">
    <source>
        <dbReference type="ARBA" id="ARBA00004123"/>
    </source>
</evidence>
<dbReference type="Gene3D" id="3.10.110.20">
    <property type="entry name" value="RWD domain-like"/>
    <property type="match status" value="1"/>
</dbReference>
<keyword evidence="11" id="KW-0833">Ubl conjugation pathway</keyword>
<evidence type="ECO:0000256" key="10">
    <source>
        <dbReference type="ARBA" id="ARBA00022771"/>
    </source>
</evidence>